<gene>
    <name evidence="2" type="ORF">P167DRAFT_510244</name>
</gene>
<dbReference type="AlphaFoldDB" id="A0A3N4KGQ7"/>
<evidence type="ECO:0000313" key="3">
    <source>
        <dbReference type="Proteomes" id="UP000277580"/>
    </source>
</evidence>
<dbReference type="InterPro" id="IPR046341">
    <property type="entry name" value="SET_dom_sf"/>
</dbReference>
<protein>
    <recommendedName>
        <fullName evidence="1">SET domain-containing protein</fullName>
    </recommendedName>
</protein>
<dbReference type="PANTHER" id="PTHR12197">
    <property type="entry name" value="HISTONE-LYSINE N-METHYLTRANSFERASE SMYD"/>
    <property type="match status" value="1"/>
</dbReference>
<dbReference type="GO" id="GO:0005634">
    <property type="term" value="C:nucleus"/>
    <property type="evidence" value="ECO:0007669"/>
    <property type="project" value="TreeGrafter"/>
</dbReference>
<dbReference type="Proteomes" id="UP000277580">
    <property type="component" value="Unassembled WGS sequence"/>
</dbReference>
<sequence length="610" mass="69085">MDTNSGSSILDDPDLLASQSLIHKAAAALSRNDLLVAREIYTEVLSHTPYNILAYVDRSQVHLKLGYPDLAAGDAYRALLLGDAIRETVQDRSIISRKENGEYDDEEDSEWGIGEQAFVTTYSHIRLLSERVLPEDQIKKLLKTSVDGMEATALFTLARALKEARCFMDALAYCKMGLERYPDAAALPAPINFQVETDEIHQLMEQKKTEDPRFKLNPDILFRHGGCRREVYPWNHHEPDRYAPETVESLNKTMAKCSDKVEIRVVDLPILQKRQDPLNKLELSDKVSGSEKQLGVYAKDDIYIGETFFREMSPLTVLSDPEYSRLCEFCAADLGDTYETCEDCWEGDEESGIMWCSEKCKENAMEKYHPALCGRDFGWVYRSINASISTSSAHSLLLLKTYATAITLDTHPLELPEVKYLYGVNRVGTFPDYKPTALEQQALPFNFTNQVTRPIQMLMEMDVDIFQPNAVDFFDLWVIQTLWAKFIGVASARVHKRTGRTEIAAVHMLYSMFNHSCEPNISWECGGEVNFTGFSRALGREAELNTQVVAVKKGEECFSHYCDISLDYRERQEHAWGPLGGRCSCTRCTREEEAEAKELAKIAKLSIAGK</sequence>
<dbReference type="SUPFAM" id="SSF48452">
    <property type="entry name" value="TPR-like"/>
    <property type="match status" value="1"/>
</dbReference>
<name>A0A3N4KGQ7_9PEZI</name>
<proteinExistence type="predicted"/>
<organism evidence="2 3">
    <name type="scientific">Morchella conica CCBAS932</name>
    <dbReference type="NCBI Taxonomy" id="1392247"/>
    <lineage>
        <taxon>Eukaryota</taxon>
        <taxon>Fungi</taxon>
        <taxon>Dikarya</taxon>
        <taxon>Ascomycota</taxon>
        <taxon>Pezizomycotina</taxon>
        <taxon>Pezizomycetes</taxon>
        <taxon>Pezizales</taxon>
        <taxon>Morchellaceae</taxon>
        <taxon>Morchella</taxon>
    </lineage>
</organism>
<dbReference type="PANTHER" id="PTHR12197:SF273">
    <property type="entry name" value="MYND-TYPE ZINC FINGER PROTEIN SAMB"/>
    <property type="match status" value="1"/>
</dbReference>
<dbReference type="STRING" id="1392247.A0A3N4KGQ7"/>
<dbReference type="PROSITE" id="PS50280">
    <property type="entry name" value="SET"/>
    <property type="match status" value="1"/>
</dbReference>
<evidence type="ECO:0000259" key="1">
    <source>
        <dbReference type="PROSITE" id="PS50280"/>
    </source>
</evidence>
<dbReference type="OrthoDB" id="438641at2759"/>
<dbReference type="Gene3D" id="1.25.40.10">
    <property type="entry name" value="Tetratricopeptide repeat domain"/>
    <property type="match status" value="1"/>
</dbReference>
<dbReference type="InterPro" id="IPR011990">
    <property type="entry name" value="TPR-like_helical_dom_sf"/>
</dbReference>
<reference evidence="2 3" key="1">
    <citation type="journal article" date="2018" name="Nat. Ecol. Evol.">
        <title>Pezizomycetes genomes reveal the molecular basis of ectomycorrhizal truffle lifestyle.</title>
        <authorList>
            <person name="Murat C."/>
            <person name="Payen T."/>
            <person name="Noel B."/>
            <person name="Kuo A."/>
            <person name="Morin E."/>
            <person name="Chen J."/>
            <person name="Kohler A."/>
            <person name="Krizsan K."/>
            <person name="Balestrini R."/>
            <person name="Da Silva C."/>
            <person name="Montanini B."/>
            <person name="Hainaut M."/>
            <person name="Levati E."/>
            <person name="Barry K.W."/>
            <person name="Belfiori B."/>
            <person name="Cichocki N."/>
            <person name="Clum A."/>
            <person name="Dockter R.B."/>
            <person name="Fauchery L."/>
            <person name="Guy J."/>
            <person name="Iotti M."/>
            <person name="Le Tacon F."/>
            <person name="Lindquist E.A."/>
            <person name="Lipzen A."/>
            <person name="Malagnac F."/>
            <person name="Mello A."/>
            <person name="Molinier V."/>
            <person name="Miyauchi S."/>
            <person name="Poulain J."/>
            <person name="Riccioni C."/>
            <person name="Rubini A."/>
            <person name="Sitrit Y."/>
            <person name="Splivallo R."/>
            <person name="Traeger S."/>
            <person name="Wang M."/>
            <person name="Zifcakova L."/>
            <person name="Wipf D."/>
            <person name="Zambonelli A."/>
            <person name="Paolocci F."/>
            <person name="Nowrousian M."/>
            <person name="Ottonello S."/>
            <person name="Baldrian P."/>
            <person name="Spatafora J.W."/>
            <person name="Henrissat B."/>
            <person name="Nagy L.G."/>
            <person name="Aury J.M."/>
            <person name="Wincker P."/>
            <person name="Grigoriev I.V."/>
            <person name="Bonfante P."/>
            <person name="Martin F.M."/>
        </authorList>
    </citation>
    <scope>NUCLEOTIDE SEQUENCE [LARGE SCALE GENOMIC DNA]</scope>
    <source>
        <strain evidence="2 3">CCBAS932</strain>
    </source>
</reference>
<evidence type="ECO:0000313" key="2">
    <source>
        <dbReference type="EMBL" id="RPB09697.1"/>
    </source>
</evidence>
<dbReference type="InterPro" id="IPR050869">
    <property type="entry name" value="H3K4_H4K5_MeTrfase"/>
</dbReference>
<dbReference type="EMBL" id="ML119149">
    <property type="protein sequence ID" value="RPB09697.1"/>
    <property type="molecule type" value="Genomic_DNA"/>
</dbReference>
<dbReference type="InParanoid" id="A0A3N4KGQ7"/>
<feature type="domain" description="SET" evidence="1">
    <location>
        <begin position="279"/>
        <end position="562"/>
    </location>
</feature>
<dbReference type="SUPFAM" id="SSF82199">
    <property type="entry name" value="SET domain"/>
    <property type="match status" value="1"/>
</dbReference>
<dbReference type="InterPro" id="IPR001214">
    <property type="entry name" value="SET_dom"/>
</dbReference>
<accession>A0A3N4KGQ7</accession>
<keyword evidence="3" id="KW-1185">Reference proteome</keyword>
<dbReference type="Gene3D" id="2.170.270.10">
    <property type="entry name" value="SET domain"/>
    <property type="match status" value="1"/>
</dbReference>